<dbReference type="InterPro" id="IPR043144">
    <property type="entry name" value="Mal/L-sulf/L-lact_DH-like_ah"/>
</dbReference>
<dbReference type="EMBL" id="JARK01001679">
    <property type="protein sequence ID" value="EYB83093.1"/>
    <property type="molecule type" value="Genomic_DNA"/>
</dbReference>
<sequence>MIRSAKNLLVSCPRSAVFLRALSIPTKVQPGEKVVEINEMRRFMVDCLKAVGAVEAHARQLADVLIEGDVRGHYSHGLNRLDMYVRDCEKKVVNTDGVPKILKLYGTLAN</sequence>
<reference evidence="3" key="1">
    <citation type="journal article" date="2015" name="Nat. Genet.">
        <title>The genome and transcriptome of the zoonotic hookworm Ancylostoma ceylanicum identify infection-specific gene families.</title>
        <authorList>
            <person name="Schwarz E.M."/>
            <person name="Hu Y."/>
            <person name="Antoshechkin I."/>
            <person name="Miller M.M."/>
            <person name="Sternberg P.W."/>
            <person name="Aroian R.V."/>
        </authorList>
    </citation>
    <scope>NUCLEOTIDE SEQUENCE</scope>
    <source>
        <strain evidence="3">HY135</strain>
    </source>
</reference>
<dbReference type="OrthoDB" id="7881616at2759"/>
<comment type="similarity">
    <text evidence="1">Belongs to the LDH2/MDH2 oxidoreductase family.</text>
</comment>
<evidence type="ECO:0000313" key="3">
    <source>
        <dbReference type="Proteomes" id="UP000024635"/>
    </source>
</evidence>
<dbReference type="PANTHER" id="PTHR11091:SF0">
    <property type="entry name" value="MALATE DEHYDROGENASE"/>
    <property type="match status" value="1"/>
</dbReference>
<proteinExistence type="inferred from homology"/>
<dbReference type="GO" id="GO:0016491">
    <property type="term" value="F:oxidoreductase activity"/>
    <property type="evidence" value="ECO:0007669"/>
    <property type="project" value="InterPro"/>
</dbReference>
<dbReference type="Pfam" id="PF02615">
    <property type="entry name" value="Ldh_2"/>
    <property type="match status" value="1"/>
</dbReference>
<evidence type="ECO:0000256" key="1">
    <source>
        <dbReference type="ARBA" id="ARBA00006056"/>
    </source>
</evidence>
<dbReference type="SUPFAM" id="SSF89733">
    <property type="entry name" value="L-sulfolactate dehydrogenase-like"/>
    <property type="match status" value="1"/>
</dbReference>
<dbReference type="Proteomes" id="UP000024635">
    <property type="component" value="Unassembled WGS sequence"/>
</dbReference>
<dbReference type="Gene3D" id="1.10.1530.10">
    <property type="match status" value="1"/>
</dbReference>
<name>A0A016RXN3_9BILA</name>
<keyword evidence="3" id="KW-1185">Reference proteome</keyword>
<comment type="caution">
    <text evidence="2">The sequence shown here is derived from an EMBL/GenBank/DDBJ whole genome shotgun (WGS) entry which is preliminary data.</text>
</comment>
<dbReference type="PANTHER" id="PTHR11091">
    <property type="entry name" value="OXIDOREDUCTASE-RELATED"/>
    <property type="match status" value="1"/>
</dbReference>
<evidence type="ECO:0008006" key="4">
    <source>
        <dbReference type="Google" id="ProtNLM"/>
    </source>
</evidence>
<dbReference type="InterPro" id="IPR003767">
    <property type="entry name" value="Malate/L-lactate_DH-like"/>
</dbReference>
<protein>
    <recommendedName>
        <fullName evidence="4">Malate/L-lactate dehydrogenase</fullName>
    </recommendedName>
</protein>
<dbReference type="AlphaFoldDB" id="A0A016RXN3"/>
<dbReference type="InterPro" id="IPR036111">
    <property type="entry name" value="Mal/L-sulfo/L-lacto_DH-like_sf"/>
</dbReference>
<organism evidence="2 3">
    <name type="scientific">Ancylostoma ceylanicum</name>
    <dbReference type="NCBI Taxonomy" id="53326"/>
    <lineage>
        <taxon>Eukaryota</taxon>
        <taxon>Metazoa</taxon>
        <taxon>Ecdysozoa</taxon>
        <taxon>Nematoda</taxon>
        <taxon>Chromadorea</taxon>
        <taxon>Rhabditida</taxon>
        <taxon>Rhabditina</taxon>
        <taxon>Rhabditomorpha</taxon>
        <taxon>Strongyloidea</taxon>
        <taxon>Ancylostomatidae</taxon>
        <taxon>Ancylostomatinae</taxon>
        <taxon>Ancylostoma</taxon>
    </lineage>
</organism>
<gene>
    <name evidence="2" type="primary">Acey_s0343.g3065</name>
    <name evidence="2" type="ORF">Y032_0343g3065</name>
</gene>
<accession>A0A016RXN3</accession>
<dbReference type="STRING" id="53326.A0A016RXN3"/>
<evidence type="ECO:0000313" key="2">
    <source>
        <dbReference type="EMBL" id="EYB83093.1"/>
    </source>
</evidence>